<dbReference type="GO" id="GO:0046872">
    <property type="term" value="F:metal ion binding"/>
    <property type="evidence" value="ECO:0007669"/>
    <property type="project" value="InterPro"/>
</dbReference>
<protein>
    <submittedName>
        <fullName evidence="1">Uncharacterized protein</fullName>
    </submittedName>
</protein>
<comment type="caution">
    <text evidence="1">The sequence shown here is derived from an EMBL/GenBank/DDBJ whole genome shotgun (WGS) entry which is preliminary data.</text>
</comment>
<proteinExistence type="predicted"/>
<gene>
    <name evidence="1" type="ORF">BN874_550009</name>
</gene>
<dbReference type="AlphaFoldDB" id="A0A7U7GE52"/>
<sequence length="55" mass="5800">MSDPRLLKRVADEAGEVVGGTLYSDALALVGQPGDSYIGMFRYNVPALVAAMAKN</sequence>
<dbReference type="SUPFAM" id="SSF53807">
    <property type="entry name" value="Helical backbone' metal receptor"/>
    <property type="match status" value="1"/>
</dbReference>
<evidence type="ECO:0000313" key="2">
    <source>
        <dbReference type="Proteomes" id="UP000019184"/>
    </source>
</evidence>
<accession>A0A7U7GE52</accession>
<keyword evidence="2" id="KW-1185">Reference proteome</keyword>
<dbReference type="EMBL" id="CBTK010000271">
    <property type="protein sequence ID" value="CDH46662.1"/>
    <property type="molecule type" value="Genomic_DNA"/>
</dbReference>
<dbReference type="InterPro" id="IPR006127">
    <property type="entry name" value="ZnuA-like"/>
</dbReference>
<dbReference type="Proteomes" id="UP000019184">
    <property type="component" value="Unassembled WGS sequence"/>
</dbReference>
<dbReference type="Gene3D" id="3.40.50.1980">
    <property type="entry name" value="Nitrogenase molybdenum iron protein domain"/>
    <property type="match status" value="1"/>
</dbReference>
<reference evidence="1 2" key="1">
    <citation type="journal article" date="2014" name="ISME J.">
        <title>Candidatus Competibacter-lineage genomes retrieved from metagenomes reveal functional metabolic diversity.</title>
        <authorList>
            <person name="McIlroy S.J."/>
            <person name="Albertsen M."/>
            <person name="Andresen E.K."/>
            <person name="Saunders A.M."/>
            <person name="Kristiansen R."/>
            <person name="Stokholm-Bjerregaard M."/>
            <person name="Nielsen K.L."/>
            <person name="Nielsen P.H."/>
        </authorList>
    </citation>
    <scope>NUCLEOTIDE SEQUENCE [LARGE SCALE GENOMIC DNA]</scope>
    <source>
        <strain evidence="1 2">Run_B_J11</strain>
    </source>
</reference>
<dbReference type="GO" id="GO:0030001">
    <property type="term" value="P:metal ion transport"/>
    <property type="evidence" value="ECO:0007669"/>
    <property type="project" value="InterPro"/>
</dbReference>
<dbReference type="OrthoDB" id="9793396at2"/>
<dbReference type="Pfam" id="PF01297">
    <property type="entry name" value="ZnuA"/>
    <property type="match status" value="1"/>
</dbReference>
<name>A0A7U7GE52_9GAMM</name>
<organism evidence="1 2">
    <name type="scientific">Candidatus Contendobacter odensis Run_B_J11</name>
    <dbReference type="NCBI Taxonomy" id="1400861"/>
    <lineage>
        <taxon>Bacteria</taxon>
        <taxon>Pseudomonadati</taxon>
        <taxon>Pseudomonadota</taxon>
        <taxon>Gammaproteobacteria</taxon>
        <taxon>Candidatus Competibacteraceae</taxon>
        <taxon>Candidatus Contendibacter</taxon>
    </lineage>
</organism>
<evidence type="ECO:0000313" key="1">
    <source>
        <dbReference type="EMBL" id="CDH46662.1"/>
    </source>
</evidence>